<dbReference type="EMBL" id="KZ852032">
    <property type="protein sequence ID" value="RDH39035.1"/>
    <property type="molecule type" value="Genomic_DNA"/>
</dbReference>
<protein>
    <submittedName>
        <fullName evidence="1">Uncharacterized protein</fullName>
    </submittedName>
</protein>
<gene>
    <name evidence="1" type="ORF">BDQ94DRAFT_132231</name>
</gene>
<sequence>MLMPYTELGHIFCINLLPIIGDFFHHYRRHHYQSRPATLRLWTLQAPMSTADY</sequence>
<dbReference type="AlphaFoldDB" id="A0A3F3QIV7"/>
<dbReference type="GeneID" id="38132374"/>
<dbReference type="Proteomes" id="UP000253729">
    <property type="component" value="Unassembled WGS sequence"/>
</dbReference>
<evidence type="ECO:0000313" key="2">
    <source>
        <dbReference type="Proteomes" id="UP000253729"/>
    </source>
</evidence>
<accession>A0A3F3QIV7</accession>
<proteinExistence type="predicted"/>
<dbReference type="RefSeq" id="XP_026632057.1">
    <property type="nucleotide sequence ID" value="XM_026764018.1"/>
</dbReference>
<name>A0A3F3QIV7_9EURO</name>
<evidence type="ECO:0000313" key="1">
    <source>
        <dbReference type="EMBL" id="RDH39035.1"/>
    </source>
</evidence>
<organism evidence="1 2">
    <name type="scientific">Aspergillus welwitschiae</name>
    <dbReference type="NCBI Taxonomy" id="1341132"/>
    <lineage>
        <taxon>Eukaryota</taxon>
        <taxon>Fungi</taxon>
        <taxon>Dikarya</taxon>
        <taxon>Ascomycota</taxon>
        <taxon>Pezizomycotina</taxon>
        <taxon>Eurotiomycetes</taxon>
        <taxon>Eurotiomycetidae</taxon>
        <taxon>Eurotiales</taxon>
        <taxon>Aspergillaceae</taxon>
        <taxon>Aspergillus</taxon>
        <taxon>Aspergillus subgen. Circumdati</taxon>
    </lineage>
</organism>
<keyword evidence="2" id="KW-1185">Reference proteome</keyword>
<reference evidence="1 2" key="1">
    <citation type="submission" date="2018-07" db="EMBL/GenBank/DDBJ databases">
        <title>The genomes of Aspergillus section Nigri reveals drivers in fungal speciation.</title>
        <authorList>
            <consortium name="DOE Joint Genome Institute"/>
            <person name="Vesth T.C."/>
            <person name="Nybo J."/>
            <person name="Theobald S."/>
            <person name="Brandl J."/>
            <person name="Frisvad J.C."/>
            <person name="Nielsen K.F."/>
            <person name="Lyhne E.K."/>
            <person name="Kogle M.E."/>
            <person name="Kuo A."/>
            <person name="Riley R."/>
            <person name="Clum A."/>
            <person name="Nolan M."/>
            <person name="Lipzen A."/>
            <person name="Salamov A."/>
            <person name="Henrissat B."/>
            <person name="Wiebenga A."/>
            <person name="De vries R.P."/>
            <person name="Grigoriev I.V."/>
            <person name="Mortensen U.H."/>
            <person name="Andersen M.R."/>
            <person name="Baker S.E."/>
        </authorList>
    </citation>
    <scope>NUCLEOTIDE SEQUENCE [LARGE SCALE GENOMIC DNA]</scope>
    <source>
        <strain evidence="1 2">CBS 139.54b</strain>
    </source>
</reference>